<dbReference type="SMART" id="SM00165">
    <property type="entry name" value="UBA"/>
    <property type="match status" value="1"/>
</dbReference>
<dbReference type="Pfam" id="PF00627">
    <property type="entry name" value="UBA"/>
    <property type="match status" value="1"/>
</dbReference>
<dbReference type="PROSITE" id="PS50127">
    <property type="entry name" value="UBC_2"/>
    <property type="match status" value="1"/>
</dbReference>
<evidence type="ECO:0000256" key="5">
    <source>
        <dbReference type="ARBA" id="ARBA00022840"/>
    </source>
</evidence>
<dbReference type="SUPFAM" id="SSF54495">
    <property type="entry name" value="UBC-like"/>
    <property type="match status" value="1"/>
</dbReference>
<dbReference type="Gene3D" id="1.10.8.10">
    <property type="entry name" value="DNA helicase RuvA subunit, C-terminal domain"/>
    <property type="match status" value="1"/>
</dbReference>
<dbReference type="AlphaFoldDB" id="A0A7S2UZ31"/>
<evidence type="ECO:0000259" key="9">
    <source>
        <dbReference type="PROSITE" id="PS50127"/>
    </source>
</evidence>
<accession>A0A7S2UZ31</accession>
<name>A0A7S2UZ31_9STRA</name>
<dbReference type="InterPro" id="IPR023313">
    <property type="entry name" value="UBQ-conjugating_AS"/>
</dbReference>
<dbReference type="InterPro" id="IPR016135">
    <property type="entry name" value="UBQ-conjugating_enzyme/RWD"/>
</dbReference>
<evidence type="ECO:0000256" key="2">
    <source>
        <dbReference type="ARBA" id="ARBA00022679"/>
    </source>
</evidence>
<keyword evidence="5 7" id="KW-0067">ATP-binding</keyword>
<feature type="active site" description="Glycyl thioester intermediate" evidence="6">
    <location>
        <position position="87"/>
    </location>
</feature>
<evidence type="ECO:0000256" key="3">
    <source>
        <dbReference type="ARBA" id="ARBA00022741"/>
    </source>
</evidence>
<dbReference type="GO" id="GO:0005524">
    <property type="term" value="F:ATP binding"/>
    <property type="evidence" value="ECO:0007669"/>
    <property type="project" value="UniProtKB-UniRule"/>
</dbReference>
<evidence type="ECO:0000256" key="4">
    <source>
        <dbReference type="ARBA" id="ARBA00022786"/>
    </source>
</evidence>
<evidence type="ECO:0000259" key="8">
    <source>
        <dbReference type="PROSITE" id="PS50030"/>
    </source>
</evidence>
<gene>
    <name evidence="10" type="ORF">FJAP1339_LOCUS6199</name>
</gene>
<dbReference type="PROSITE" id="PS50030">
    <property type="entry name" value="UBA"/>
    <property type="match status" value="1"/>
</dbReference>
<dbReference type="Gene3D" id="3.10.110.10">
    <property type="entry name" value="Ubiquitin Conjugating Enzyme"/>
    <property type="match status" value="1"/>
</dbReference>
<feature type="domain" description="UBC core" evidence="9">
    <location>
        <begin position="2"/>
        <end position="149"/>
    </location>
</feature>
<dbReference type="GO" id="GO:0061631">
    <property type="term" value="F:ubiquitin conjugating enzyme activity"/>
    <property type="evidence" value="ECO:0007669"/>
    <property type="project" value="UniProtKB-EC"/>
</dbReference>
<dbReference type="EC" id="2.3.2.23" evidence="1"/>
<dbReference type="Pfam" id="PF00179">
    <property type="entry name" value="UQ_con"/>
    <property type="match status" value="1"/>
</dbReference>
<dbReference type="SUPFAM" id="SSF46934">
    <property type="entry name" value="UBA-like"/>
    <property type="match status" value="1"/>
</dbReference>
<evidence type="ECO:0000313" key="10">
    <source>
        <dbReference type="EMBL" id="CAD9863992.1"/>
    </source>
</evidence>
<evidence type="ECO:0000256" key="7">
    <source>
        <dbReference type="RuleBase" id="RU362109"/>
    </source>
</evidence>
<comment type="similarity">
    <text evidence="7">Belongs to the ubiquitin-conjugating enzyme family.</text>
</comment>
<keyword evidence="2" id="KW-0808">Transferase</keyword>
<dbReference type="FunFam" id="3.10.110.10:FF:000037">
    <property type="entry name" value="ubiquitin-conjugating enzyme E2 27"/>
    <property type="match status" value="1"/>
</dbReference>
<protein>
    <recommendedName>
        <fullName evidence="1">E2 ubiquitin-conjugating enzyme</fullName>
        <ecNumber evidence="1">2.3.2.23</ecNumber>
    </recommendedName>
</protein>
<organism evidence="10">
    <name type="scientific">Fibrocapsa japonica</name>
    <dbReference type="NCBI Taxonomy" id="94617"/>
    <lineage>
        <taxon>Eukaryota</taxon>
        <taxon>Sar</taxon>
        <taxon>Stramenopiles</taxon>
        <taxon>Ochrophyta</taxon>
        <taxon>Raphidophyceae</taxon>
        <taxon>Chattonellales</taxon>
        <taxon>Chattonellaceae</taxon>
        <taxon>Fibrocapsa</taxon>
    </lineage>
</organism>
<feature type="domain" description="UBA" evidence="8">
    <location>
        <begin position="154"/>
        <end position="194"/>
    </location>
</feature>
<sequence length="195" mass="21499">MNTLGRVRKELSECERDSASGVTAKPKGDDVRFITGTIRGPESTPYDGGLFHINIEIPDTYPFEPPKMKFVTKIWHPNISSQTGAICLDILKDQWSPALTIKTALLSLQALLCSPEPDDPQDAEVANMYLSDRPTFENTARFWTETYASDRGEESKDDAIGRICEMGFDEASARSALTNHGWDETAAINALLSGV</sequence>
<evidence type="ECO:0000256" key="1">
    <source>
        <dbReference type="ARBA" id="ARBA00012486"/>
    </source>
</evidence>
<keyword evidence="3 7" id="KW-0547">Nucleotide-binding</keyword>
<evidence type="ECO:0000256" key="6">
    <source>
        <dbReference type="PROSITE-ProRule" id="PRU10133"/>
    </source>
</evidence>
<dbReference type="PROSITE" id="PS00183">
    <property type="entry name" value="UBC_1"/>
    <property type="match status" value="1"/>
</dbReference>
<dbReference type="PANTHER" id="PTHR24068">
    <property type="entry name" value="UBIQUITIN-CONJUGATING ENZYME E2"/>
    <property type="match status" value="1"/>
</dbReference>
<dbReference type="InterPro" id="IPR000608">
    <property type="entry name" value="UBC"/>
</dbReference>
<dbReference type="InterPro" id="IPR015940">
    <property type="entry name" value="UBA"/>
</dbReference>
<keyword evidence="4 7" id="KW-0833">Ubl conjugation pathway</keyword>
<proteinExistence type="inferred from homology"/>
<dbReference type="CDD" id="cd23800">
    <property type="entry name" value="UBCc_UBE2K"/>
    <property type="match status" value="1"/>
</dbReference>
<dbReference type="EMBL" id="HBHR01012718">
    <property type="protein sequence ID" value="CAD9863992.1"/>
    <property type="molecule type" value="Transcribed_RNA"/>
</dbReference>
<dbReference type="InterPro" id="IPR009060">
    <property type="entry name" value="UBA-like_sf"/>
</dbReference>
<dbReference type="SMART" id="SM00212">
    <property type="entry name" value="UBCc"/>
    <property type="match status" value="1"/>
</dbReference>
<reference evidence="10" key="1">
    <citation type="submission" date="2021-01" db="EMBL/GenBank/DDBJ databases">
        <authorList>
            <person name="Corre E."/>
            <person name="Pelletier E."/>
            <person name="Niang G."/>
            <person name="Scheremetjew M."/>
            <person name="Finn R."/>
            <person name="Kale V."/>
            <person name="Holt S."/>
            <person name="Cochrane G."/>
            <person name="Meng A."/>
            <person name="Brown T."/>
            <person name="Cohen L."/>
        </authorList>
    </citation>
    <scope>NUCLEOTIDE SEQUENCE</scope>
    <source>
        <strain evidence="10">CCMP1661</strain>
    </source>
</reference>